<feature type="transmembrane region" description="Helical" evidence="1">
    <location>
        <begin position="28"/>
        <end position="50"/>
    </location>
</feature>
<dbReference type="RefSeq" id="WP_044037585.1">
    <property type="nucleotide sequence ID" value="NZ_HG917868.1"/>
</dbReference>
<keyword evidence="1" id="KW-0812">Transmembrane</keyword>
<accession>W6SFN6</accession>
<dbReference type="InterPro" id="IPR052534">
    <property type="entry name" value="Extracell_DNA_Util/SecSys_Comp"/>
</dbReference>
<evidence type="ECO:0000313" key="3">
    <source>
        <dbReference type="Proteomes" id="UP000019426"/>
    </source>
</evidence>
<dbReference type="PANTHER" id="PTHR40278">
    <property type="entry name" value="DNA UTILIZATION PROTEIN HOFN"/>
    <property type="match status" value="1"/>
</dbReference>
<gene>
    <name evidence="2" type="ORF">CM240_1336</name>
</gene>
<dbReference type="EMBL" id="HG917868">
    <property type="protein sequence ID" value="CDM68495.1"/>
    <property type="molecule type" value="Genomic_DNA"/>
</dbReference>
<dbReference type="PATRIC" id="fig|1216932.3.peg.1330"/>
<keyword evidence="3" id="KW-1185">Reference proteome</keyword>
<evidence type="ECO:0000256" key="1">
    <source>
        <dbReference type="SAM" id="Phobius"/>
    </source>
</evidence>
<dbReference type="AlphaFoldDB" id="W6SFN6"/>
<keyword evidence="1" id="KW-0472">Membrane</keyword>
<sequence length="181" mass="19847">MIKQLNLNPEVINKSLKVNALDKKLKQALVSTVLVVALVSVAALGINLFIIAKIKVLEISANKYDDVIQENKKLTAETNKMNSFISQIDSIKSTKTNVSKILKEVSGCIPNGGSIDSYNIDDGKSIKLSYSTKEYDDITKFMKNVEDTDFFESINISSISSDSNGFKASVEIEVSSKNGEE</sequence>
<name>W6SFN6_9CLOT</name>
<dbReference type="Proteomes" id="UP000019426">
    <property type="component" value="Chromosome M2/40_rep1"/>
</dbReference>
<dbReference type="HOGENOM" id="CLU_1486599_0_0_9"/>
<dbReference type="Pfam" id="PF05137">
    <property type="entry name" value="PilN"/>
    <property type="match status" value="1"/>
</dbReference>
<proteinExistence type="predicted"/>
<dbReference type="InterPro" id="IPR007813">
    <property type="entry name" value="PilN"/>
</dbReference>
<evidence type="ECO:0000313" key="2">
    <source>
        <dbReference type="EMBL" id="CDM68495.1"/>
    </source>
</evidence>
<organism evidence="2 3">
    <name type="scientific">Clostridium bornimense</name>
    <dbReference type="NCBI Taxonomy" id="1216932"/>
    <lineage>
        <taxon>Bacteria</taxon>
        <taxon>Bacillati</taxon>
        <taxon>Bacillota</taxon>
        <taxon>Clostridia</taxon>
        <taxon>Eubacteriales</taxon>
        <taxon>Clostridiaceae</taxon>
        <taxon>Clostridium</taxon>
    </lineage>
</organism>
<keyword evidence="1" id="KW-1133">Transmembrane helix</keyword>
<reference evidence="2 3" key="1">
    <citation type="submission" date="2013-11" db="EMBL/GenBank/DDBJ databases">
        <title>Complete genome sequence of Clostridum sp. M2/40.</title>
        <authorList>
            <person name="Wibberg D."/>
            <person name="Puehler A."/>
            <person name="Schlueter A."/>
        </authorList>
    </citation>
    <scope>NUCLEOTIDE SEQUENCE [LARGE SCALE GENOMIC DNA]</scope>
    <source>
        <strain evidence="3">M2/40</strain>
    </source>
</reference>
<protein>
    <submittedName>
        <fullName evidence="2">Putative memrbane protein</fullName>
    </submittedName>
</protein>
<dbReference type="PANTHER" id="PTHR40278:SF1">
    <property type="entry name" value="DNA UTILIZATION PROTEIN HOFN"/>
    <property type="match status" value="1"/>
</dbReference>
<dbReference type="KEGG" id="clt:CM240_1336"/>
<dbReference type="STRING" id="1216932.CM240_1336"/>